<keyword evidence="3" id="KW-1185">Reference proteome</keyword>
<dbReference type="PANTHER" id="PTHR46167">
    <property type="entry name" value="N-LYSINE METHYLTRANSFERASE KMT5A"/>
    <property type="match status" value="1"/>
</dbReference>
<proteinExistence type="predicted"/>
<keyword evidence="2" id="KW-0808">Transferase</keyword>
<dbReference type="GO" id="GO:0005700">
    <property type="term" value="C:polytene chromosome"/>
    <property type="evidence" value="ECO:0007669"/>
    <property type="project" value="TreeGrafter"/>
</dbReference>
<evidence type="ECO:0000259" key="1">
    <source>
        <dbReference type="PROSITE" id="PS50280"/>
    </source>
</evidence>
<accession>A0AA47ND30</accession>
<evidence type="ECO:0000313" key="3">
    <source>
        <dbReference type="Proteomes" id="UP001174136"/>
    </source>
</evidence>
<evidence type="ECO:0000313" key="2">
    <source>
        <dbReference type="EMBL" id="KAK0155985.1"/>
    </source>
</evidence>
<dbReference type="PANTHER" id="PTHR46167:SF1">
    <property type="entry name" value="N-LYSINE METHYLTRANSFERASE KMT5A"/>
    <property type="match status" value="1"/>
</dbReference>
<sequence>MSVHRNSGVVPERYQPCVSYKARESRGSRPQRLVNVKLTYVVRVFEIVDTVKFVNITYLKRCGVLTSRMLSGRGVFSCWPFEKRDFLIEYRGEVITKKEQENRVKVYHDALKVFMFDFQFNGQQLWYVTGLSVDAAREDESLGRLVNDDEVNPNSQMKVTRVDGRPHLCLFALKDIGPGEEITYYGDSDWPWRSKTSKEMPCQAADVGECSSFAAIIPETSKEMPCQAADVDECSSFAAIIPETSKEMPCQAADMGECSSFAAIIPETSKEMPCQAADVGECSSMAAIIPETSKEMPCQAADVGECSSFAAIIPETSKEMPCQAADVDECSSFAAIIPETSKEMPCQAADMGECSSFAAIIPETSKEMPCQAADVGECSSMAAIIPETSKEMPCQAADVDECSSFAVIIPEDHLSLNEFRVRQRFAAIDWVGGHKQDLII</sequence>
<dbReference type="GO" id="GO:0043516">
    <property type="term" value="P:regulation of DNA damage response, signal transduction by p53 class mediator"/>
    <property type="evidence" value="ECO:0007669"/>
    <property type="project" value="TreeGrafter"/>
</dbReference>
<organism evidence="2 3">
    <name type="scientific">Merluccius polli</name>
    <name type="common">Benguela hake</name>
    <name type="synonym">Merluccius cadenati</name>
    <dbReference type="NCBI Taxonomy" id="89951"/>
    <lineage>
        <taxon>Eukaryota</taxon>
        <taxon>Metazoa</taxon>
        <taxon>Chordata</taxon>
        <taxon>Craniata</taxon>
        <taxon>Vertebrata</taxon>
        <taxon>Euteleostomi</taxon>
        <taxon>Actinopterygii</taxon>
        <taxon>Neopterygii</taxon>
        <taxon>Teleostei</taxon>
        <taxon>Neoteleostei</taxon>
        <taxon>Acanthomorphata</taxon>
        <taxon>Zeiogadaria</taxon>
        <taxon>Gadariae</taxon>
        <taxon>Gadiformes</taxon>
        <taxon>Gadoidei</taxon>
        <taxon>Merlucciidae</taxon>
        <taxon>Merluccius</taxon>
    </lineage>
</organism>
<dbReference type="GO" id="GO:0006357">
    <property type="term" value="P:regulation of transcription by RNA polymerase II"/>
    <property type="evidence" value="ECO:0007669"/>
    <property type="project" value="TreeGrafter"/>
</dbReference>
<gene>
    <name evidence="2" type="primary">kmt5aa_0</name>
    <name evidence="2" type="ORF">N1851_001468</name>
</gene>
<dbReference type="Proteomes" id="UP001174136">
    <property type="component" value="Unassembled WGS sequence"/>
</dbReference>
<name>A0AA47ND30_MERPO</name>
<dbReference type="InterPro" id="IPR001214">
    <property type="entry name" value="SET_dom"/>
</dbReference>
<comment type="caution">
    <text evidence="2">The sequence shown here is derived from an EMBL/GenBank/DDBJ whole genome shotgun (WGS) entry which is preliminary data.</text>
</comment>
<dbReference type="GO" id="GO:0042799">
    <property type="term" value="F:histone H4K20 methyltransferase activity"/>
    <property type="evidence" value="ECO:0007669"/>
    <property type="project" value="TreeGrafter"/>
</dbReference>
<keyword evidence="2" id="KW-0489">Methyltransferase</keyword>
<dbReference type="SMART" id="SM00317">
    <property type="entry name" value="SET"/>
    <property type="match status" value="1"/>
</dbReference>
<dbReference type="SUPFAM" id="SSF82199">
    <property type="entry name" value="SET domain"/>
    <property type="match status" value="1"/>
</dbReference>
<reference evidence="2" key="1">
    <citation type="journal article" date="2023" name="Front. Mar. Sci.">
        <title>A new Merluccius polli reference genome to investigate the effects of global change in West African waters.</title>
        <authorList>
            <person name="Mateo J.L."/>
            <person name="Blanco-Fernandez C."/>
            <person name="Garcia-Vazquez E."/>
            <person name="Machado-Schiaffino G."/>
        </authorList>
    </citation>
    <scope>NUCLEOTIDE SEQUENCE</scope>
    <source>
        <strain evidence="2">C29</strain>
        <tissue evidence="2">Fin</tissue>
    </source>
</reference>
<dbReference type="PROSITE" id="PS50280">
    <property type="entry name" value="SET"/>
    <property type="match status" value="1"/>
</dbReference>
<feature type="domain" description="SET" evidence="1">
    <location>
        <begin position="60"/>
        <end position="187"/>
    </location>
</feature>
<dbReference type="Pfam" id="PF00856">
    <property type="entry name" value="SET"/>
    <property type="match status" value="1"/>
</dbReference>
<dbReference type="InterPro" id="IPR046341">
    <property type="entry name" value="SET_dom_sf"/>
</dbReference>
<protein>
    <submittedName>
        <fullName evidence="2">N-lysine methyltransferase KMT5A-A</fullName>
    </submittedName>
</protein>
<dbReference type="Gene3D" id="2.170.270.10">
    <property type="entry name" value="SET domain"/>
    <property type="match status" value="1"/>
</dbReference>
<dbReference type="AlphaFoldDB" id="A0AA47ND30"/>
<dbReference type="GO" id="GO:0005634">
    <property type="term" value="C:nucleus"/>
    <property type="evidence" value="ECO:0007669"/>
    <property type="project" value="TreeGrafter"/>
</dbReference>
<dbReference type="InterPro" id="IPR051760">
    <property type="entry name" value="KMT5A"/>
</dbReference>
<dbReference type="GO" id="GO:0032259">
    <property type="term" value="P:methylation"/>
    <property type="evidence" value="ECO:0007669"/>
    <property type="project" value="UniProtKB-KW"/>
</dbReference>
<dbReference type="EMBL" id="JAOPHQ010000050">
    <property type="protein sequence ID" value="KAK0155985.1"/>
    <property type="molecule type" value="Genomic_DNA"/>
</dbReference>